<evidence type="ECO:0000256" key="2">
    <source>
        <dbReference type="ARBA" id="ARBA00022801"/>
    </source>
</evidence>
<evidence type="ECO:0000259" key="4">
    <source>
        <dbReference type="PROSITE" id="PS51462"/>
    </source>
</evidence>
<evidence type="ECO:0000256" key="1">
    <source>
        <dbReference type="ARBA" id="ARBA00001946"/>
    </source>
</evidence>
<dbReference type="InterPro" id="IPR020084">
    <property type="entry name" value="NUDIX_hydrolase_CS"/>
</dbReference>
<dbReference type="PROSITE" id="PS00893">
    <property type="entry name" value="NUDIX_BOX"/>
    <property type="match status" value="1"/>
</dbReference>
<dbReference type="PANTHER" id="PTHR43046:SF15">
    <property type="entry name" value="MUTT_NUDIX FAMILY PROTEIN"/>
    <property type="match status" value="1"/>
</dbReference>
<protein>
    <submittedName>
        <fullName evidence="5">8-oxo-dGTP diphosphatase</fullName>
    </submittedName>
</protein>
<sequence length="176" mass="20208">MYLLKIITDSDFCGGEPGYLNEVSRHASRGVLINNDGQVAMMELEAENLYKLPGGGLEKDENKEEAFVREIREETGYKAVIIHELGYIDEHKVKNHFMQRSYCYIAKATDRQGSVALSEDELQLGMRVEWMSPEEAVTQLQELIHHCKDYSTKFMLLRDLTILELASCWLKEGEET</sequence>
<evidence type="ECO:0000313" key="5">
    <source>
        <dbReference type="EMBL" id="RED86213.1"/>
    </source>
</evidence>
<keyword evidence="2 3" id="KW-0378">Hydrolase</keyword>
<dbReference type="Gene3D" id="3.90.79.10">
    <property type="entry name" value="Nucleoside Triphosphate Pyrophosphohydrolase"/>
    <property type="match status" value="1"/>
</dbReference>
<comment type="caution">
    <text evidence="5">The sequence shown here is derived from an EMBL/GenBank/DDBJ whole genome shotgun (WGS) entry which is preliminary data.</text>
</comment>
<dbReference type="InterPro" id="IPR015797">
    <property type="entry name" value="NUDIX_hydrolase-like_dom_sf"/>
</dbReference>
<dbReference type="PRINTS" id="PR00502">
    <property type="entry name" value="NUDIXFAMILY"/>
</dbReference>
<reference evidence="5 6" key="1">
    <citation type="submission" date="2018-07" db="EMBL/GenBank/DDBJ databases">
        <title>Genomic Encyclopedia of Type Strains, Phase III (KMG-III): the genomes of soil and plant-associated and newly described type strains.</title>
        <authorList>
            <person name="Whitman W."/>
        </authorList>
    </citation>
    <scope>NUCLEOTIDE SEQUENCE [LARGE SCALE GENOMIC DNA]</scope>
    <source>
        <strain evidence="5 6">CECT 7287</strain>
    </source>
</reference>
<dbReference type="CDD" id="cd02883">
    <property type="entry name" value="NUDIX_Hydrolase"/>
    <property type="match status" value="1"/>
</dbReference>
<dbReference type="InterPro" id="IPR000086">
    <property type="entry name" value="NUDIX_hydrolase_dom"/>
</dbReference>
<evidence type="ECO:0000313" key="6">
    <source>
        <dbReference type="Proteomes" id="UP000256977"/>
    </source>
</evidence>
<evidence type="ECO:0000256" key="3">
    <source>
        <dbReference type="RuleBase" id="RU003476"/>
    </source>
</evidence>
<feature type="domain" description="Nudix hydrolase" evidence="4">
    <location>
        <begin position="24"/>
        <end position="157"/>
    </location>
</feature>
<dbReference type="AlphaFoldDB" id="A0A3D9KKV4"/>
<name>A0A3D9KKV4_9BACL</name>
<dbReference type="OrthoDB" id="511483at2"/>
<keyword evidence="6" id="KW-1185">Reference proteome</keyword>
<dbReference type="PANTHER" id="PTHR43046">
    <property type="entry name" value="GDP-MANNOSE MANNOSYL HYDROLASE"/>
    <property type="match status" value="1"/>
</dbReference>
<proteinExistence type="inferred from homology"/>
<comment type="cofactor">
    <cofactor evidence="1">
        <name>Mg(2+)</name>
        <dbReference type="ChEBI" id="CHEBI:18420"/>
    </cofactor>
</comment>
<dbReference type="Pfam" id="PF00293">
    <property type="entry name" value="NUDIX"/>
    <property type="match status" value="1"/>
</dbReference>
<gene>
    <name evidence="5" type="ORF">DFP98_10365</name>
</gene>
<dbReference type="InterPro" id="IPR020476">
    <property type="entry name" value="Nudix_hydrolase"/>
</dbReference>
<dbReference type="PROSITE" id="PS51462">
    <property type="entry name" value="NUDIX"/>
    <property type="match status" value="1"/>
</dbReference>
<dbReference type="SUPFAM" id="SSF55811">
    <property type="entry name" value="Nudix"/>
    <property type="match status" value="1"/>
</dbReference>
<dbReference type="Proteomes" id="UP000256977">
    <property type="component" value="Unassembled WGS sequence"/>
</dbReference>
<accession>A0A3D9KKV4</accession>
<dbReference type="GO" id="GO:0016787">
    <property type="term" value="F:hydrolase activity"/>
    <property type="evidence" value="ECO:0007669"/>
    <property type="project" value="UniProtKB-KW"/>
</dbReference>
<dbReference type="EMBL" id="QRDZ01000003">
    <property type="protein sequence ID" value="RED86213.1"/>
    <property type="molecule type" value="Genomic_DNA"/>
</dbReference>
<organism evidence="5 6">
    <name type="scientific">Cohnella phaseoli</name>
    <dbReference type="NCBI Taxonomy" id="456490"/>
    <lineage>
        <taxon>Bacteria</taxon>
        <taxon>Bacillati</taxon>
        <taxon>Bacillota</taxon>
        <taxon>Bacilli</taxon>
        <taxon>Bacillales</taxon>
        <taxon>Paenibacillaceae</taxon>
        <taxon>Cohnella</taxon>
    </lineage>
</organism>
<comment type="similarity">
    <text evidence="3">Belongs to the Nudix hydrolase family.</text>
</comment>